<evidence type="ECO:0000259" key="7">
    <source>
        <dbReference type="Pfam" id="PF02687"/>
    </source>
</evidence>
<feature type="transmembrane region" description="Helical" evidence="6">
    <location>
        <begin position="20"/>
        <end position="39"/>
    </location>
</feature>
<gene>
    <name evidence="8" type="ORF">R3P96_14880</name>
</gene>
<name>A0ABU4BEK8_9NOCA</name>
<feature type="transmembrane region" description="Helical" evidence="6">
    <location>
        <begin position="101"/>
        <end position="125"/>
    </location>
</feature>
<keyword evidence="3 6" id="KW-0812">Transmembrane</keyword>
<feature type="domain" description="ABC3 transporter permease C-terminal" evidence="7">
    <location>
        <begin position="310"/>
        <end position="419"/>
    </location>
</feature>
<dbReference type="RefSeq" id="WP_283276672.1">
    <property type="nucleotide sequence ID" value="NZ_JAWLJX010000004.1"/>
</dbReference>
<dbReference type="Proteomes" id="UP001185755">
    <property type="component" value="Unassembled WGS sequence"/>
</dbReference>
<keyword evidence="4 6" id="KW-1133">Transmembrane helix</keyword>
<feature type="transmembrane region" description="Helical" evidence="6">
    <location>
        <begin position="394"/>
        <end position="415"/>
    </location>
</feature>
<protein>
    <submittedName>
        <fullName evidence="8">FtsX-like permease family protein</fullName>
    </submittedName>
</protein>
<sequence length="424" mass="43142">MLTYTIRTVWTRRRSYAPTAVVLFSGLVLVLAFVSLLASSGSASNPDDEQFLLLFPVILGSWILAISLFAISSTVSVATLARAEEFDTLRRLGATEPQLRLLVALETAVLGIVVAVPAVAVGIGLGSVIFHRLRTIGIVDSATGYAPGILAAALAATAIVVLGGVAAQFGSRSENSHRGDVKRRRVIAALVTVLGIASSTAAFAVEPTGAGATATAGPGTVFVSIGLALLAREILGGFCRVAAFLFQKLGVSGYLAAINAVSAQGARPTTMFFTLLVGVCVGTLTMQNIENASAGAGPEGQLMASINYSVVGLVASFMAIALINNLIASISRRRSEFGTMVRIGATARQTVRMLTLESVLAVVAAGTTGTIGAVLAVAPYAYVKGGSPTDALSVPVVVLVLAAGTLLTIAATAAAGRRTVAAAV</sequence>
<evidence type="ECO:0000256" key="6">
    <source>
        <dbReference type="SAM" id="Phobius"/>
    </source>
</evidence>
<dbReference type="InterPro" id="IPR003838">
    <property type="entry name" value="ABC3_permease_C"/>
</dbReference>
<feature type="transmembrane region" description="Helical" evidence="6">
    <location>
        <begin position="186"/>
        <end position="205"/>
    </location>
</feature>
<feature type="transmembrane region" description="Helical" evidence="6">
    <location>
        <begin position="358"/>
        <end position="382"/>
    </location>
</feature>
<evidence type="ECO:0000256" key="3">
    <source>
        <dbReference type="ARBA" id="ARBA00022692"/>
    </source>
</evidence>
<evidence type="ECO:0000313" key="8">
    <source>
        <dbReference type="EMBL" id="MDV6262620.1"/>
    </source>
</evidence>
<feature type="transmembrane region" description="Helical" evidence="6">
    <location>
        <begin position="145"/>
        <end position="165"/>
    </location>
</feature>
<keyword evidence="5 6" id="KW-0472">Membrane</keyword>
<dbReference type="Pfam" id="PF02687">
    <property type="entry name" value="FtsX"/>
    <property type="match status" value="2"/>
</dbReference>
<feature type="domain" description="ABC3 transporter permease C-terminal" evidence="7">
    <location>
        <begin position="61"/>
        <end position="167"/>
    </location>
</feature>
<evidence type="ECO:0000256" key="1">
    <source>
        <dbReference type="ARBA" id="ARBA00004651"/>
    </source>
</evidence>
<keyword evidence="9" id="KW-1185">Reference proteome</keyword>
<comment type="subcellular location">
    <subcellularLocation>
        <location evidence="1">Cell membrane</location>
        <topology evidence="1">Multi-pass membrane protein</topology>
    </subcellularLocation>
</comment>
<keyword evidence="2" id="KW-1003">Cell membrane</keyword>
<evidence type="ECO:0000256" key="2">
    <source>
        <dbReference type="ARBA" id="ARBA00022475"/>
    </source>
</evidence>
<feature type="transmembrane region" description="Helical" evidence="6">
    <location>
        <begin position="306"/>
        <end position="327"/>
    </location>
</feature>
<evidence type="ECO:0000256" key="5">
    <source>
        <dbReference type="ARBA" id="ARBA00023136"/>
    </source>
</evidence>
<dbReference type="EMBL" id="JAWLJX010000004">
    <property type="protein sequence ID" value="MDV6262620.1"/>
    <property type="molecule type" value="Genomic_DNA"/>
</dbReference>
<organism evidence="8 9">
    <name type="scientific">Rhodococcoides yunnanense</name>
    <dbReference type="NCBI Taxonomy" id="278209"/>
    <lineage>
        <taxon>Bacteria</taxon>
        <taxon>Bacillati</taxon>
        <taxon>Actinomycetota</taxon>
        <taxon>Actinomycetes</taxon>
        <taxon>Mycobacteriales</taxon>
        <taxon>Nocardiaceae</taxon>
        <taxon>Rhodococcoides</taxon>
    </lineage>
</organism>
<feature type="transmembrane region" description="Helical" evidence="6">
    <location>
        <begin position="211"/>
        <end position="231"/>
    </location>
</feature>
<feature type="transmembrane region" description="Helical" evidence="6">
    <location>
        <begin position="51"/>
        <end position="80"/>
    </location>
</feature>
<feature type="transmembrane region" description="Helical" evidence="6">
    <location>
        <begin position="269"/>
        <end position="286"/>
    </location>
</feature>
<evidence type="ECO:0000256" key="4">
    <source>
        <dbReference type="ARBA" id="ARBA00022989"/>
    </source>
</evidence>
<reference evidence="8 9" key="1">
    <citation type="submission" date="2023-10" db="EMBL/GenBank/DDBJ databases">
        <title>Development of a sustainable strategy for remediation of hydrocarbon-contaminated territories based on the waste exchange concept.</title>
        <authorList>
            <person name="Krivoruchko A."/>
        </authorList>
    </citation>
    <scope>NUCLEOTIDE SEQUENCE [LARGE SCALE GENOMIC DNA]</scope>
    <source>
        <strain evidence="8 9">IEGM 1323</strain>
    </source>
</reference>
<proteinExistence type="predicted"/>
<accession>A0ABU4BEK8</accession>
<comment type="caution">
    <text evidence="8">The sequence shown here is derived from an EMBL/GenBank/DDBJ whole genome shotgun (WGS) entry which is preliminary data.</text>
</comment>
<evidence type="ECO:0000313" key="9">
    <source>
        <dbReference type="Proteomes" id="UP001185755"/>
    </source>
</evidence>